<dbReference type="Gene3D" id="3.90.226.10">
    <property type="entry name" value="2-enoyl-CoA Hydratase, Chain A, domain 1"/>
    <property type="match status" value="1"/>
</dbReference>
<dbReference type="InterPro" id="IPR018376">
    <property type="entry name" value="Enoyl-CoA_hyd/isom_CS"/>
</dbReference>
<evidence type="ECO:0000313" key="3">
    <source>
        <dbReference type="Proteomes" id="UP001055804"/>
    </source>
</evidence>
<dbReference type="PANTHER" id="PTHR43459">
    <property type="entry name" value="ENOYL-COA HYDRATASE"/>
    <property type="match status" value="1"/>
</dbReference>
<dbReference type="PANTHER" id="PTHR43459:SF1">
    <property type="entry name" value="EG:BACN32G11.4 PROTEIN"/>
    <property type="match status" value="1"/>
</dbReference>
<dbReference type="SUPFAM" id="SSF52096">
    <property type="entry name" value="ClpP/crotonase"/>
    <property type="match status" value="1"/>
</dbReference>
<evidence type="ECO:0000256" key="1">
    <source>
        <dbReference type="RuleBase" id="RU003707"/>
    </source>
</evidence>
<gene>
    <name evidence="2" type="ORF">NJQ99_14880</name>
</gene>
<dbReference type="CDD" id="cd06558">
    <property type="entry name" value="crotonase-like"/>
    <property type="match status" value="1"/>
</dbReference>
<dbReference type="AlphaFoldDB" id="A0A9J6PIR8"/>
<evidence type="ECO:0000313" key="2">
    <source>
        <dbReference type="EMBL" id="MCP1337704.1"/>
    </source>
</evidence>
<dbReference type="RefSeq" id="WP_269333673.1">
    <property type="nucleotide sequence ID" value="NZ_JAMZFT010000004.1"/>
</dbReference>
<dbReference type="InterPro" id="IPR001753">
    <property type="entry name" value="Enoyl-CoA_hydra/iso"/>
</dbReference>
<protein>
    <submittedName>
        <fullName evidence="2">Enoyl-CoA hydratase-related protein</fullName>
    </submittedName>
</protein>
<name>A0A9J6PIR8_9PROT</name>
<comment type="similarity">
    <text evidence="1">Belongs to the enoyl-CoA hydratase/isomerase family.</text>
</comment>
<keyword evidence="3" id="KW-1185">Reference proteome</keyword>
<dbReference type="EMBL" id="JAMZFT010000004">
    <property type="protein sequence ID" value="MCP1337704.1"/>
    <property type="molecule type" value="Genomic_DNA"/>
</dbReference>
<accession>A0A9J6PIR8</accession>
<dbReference type="PROSITE" id="PS00166">
    <property type="entry name" value="ENOYL_COA_HYDRATASE"/>
    <property type="match status" value="1"/>
</dbReference>
<dbReference type="GO" id="GO:0003824">
    <property type="term" value="F:catalytic activity"/>
    <property type="evidence" value="ECO:0007669"/>
    <property type="project" value="InterPro"/>
</dbReference>
<proteinExistence type="inferred from homology"/>
<dbReference type="Pfam" id="PF00378">
    <property type="entry name" value="ECH_1"/>
    <property type="match status" value="1"/>
</dbReference>
<sequence length="255" mass="26543">MTGYSDISYATGDGVARIALARPDKLNAFRNETADQIGHALARAEDDPDVCAVILTGEGRAFGAGYDLSTLAEGTTPDLGHVLEAHFNPLVRQMRHSPLPIVAAVNGPCAGAAVGIALAADIVLAAKSAFFYEPFVGIALVPDAGNTLFLTQMMGRMRAAGMMLLGDRIGAEQACDWGLVWKVVEDAALAGEADAVAKKLATLAPHAIAGTKKLIAQAGDVGLDDALDTERDLQDAAGRTPEMQAAIKAFFAARK</sequence>
<organism evidence="2 3">
    <name type="scientific">Futiania mangrovi</name>
    <dbReference type="NCBI Taxonomy" id="2959716"/>
    <lineage>
        <taxon>Bacteria</taxon>
        <taxon>Pseudomonadati</taxon>
        <taxon>Pseudomonadota</taxon>
        <taxon>Alphaproteobacteria</taxon>
        <taxon>Futianiales</taxon>
        <taxon>Futianiaceae</taxon>
        <taxon>Futiania</taxon>
    </lineage>
</organism>
<reference evidence="2" key="1">
    <citation type="submission" date="2022-06" db="EMBL/GenBank/DDBJ databases">
        <title>Isolation and Genomics of Futiania mangrovii gen. nov., sp. nov., a Rare and Metabolically-versatile member in the Class Alphaproteobacteria.</title>
        <authorList>
            <person name="Liu L."/>
            <person name="Huang W.-C."/>
            <person name="Pan J."/>
            <person name="Li J."/>
            <person name="Huang Y."/>
            <person name="Du H."/>
            <person name="Liu Y."/>
            <person name="Li M."/>
        </authorList>
    </citation>
    <scope>NUCLEOTIDE SEQUENCE</scope>
    <source>
        <strain evidence="2">FT118</strain>
    </source>
</reference>
<dbReference type="InterPro" id="IPR029045">
    <property type="entry name" value="ClpP/crotonase-like_dom_sf"/>
</dbReference>
<comment type="caution">
    <text evidence="2">The sequence shown here is derived from an EMBL/GenBank/DDBJ whole genome shotgun (WGS) entry which is preliminary data.</text>
</comment>
<dbReference type="Proteomes" id="UP001055804">
    <property type="component" value="Unassembled WGS sequence"/>
</dbReference>